<protein>
    <submittedName>
        <fullName evidence="2">Uncharacterized protein</fullName>
    </submittedName>
</protein>
<dbReference type="InParanoid" id="A0A2T3AMR3"/>
<sequence length="77" mass="8637">MAVVSIGILLSGCSIYCTLFIIFILWSLWFAVLTCWPFFSSFSSFFLAVAFAVAMQKLIGSLHETIQIEEARATQSY</sequence>
<feature type="transmembrane region" description="Helical" evidence="1">
    <location>
        <begin position="7"/>
        <end position="30"/>
    </location>
</feature>
<dbReference type="Proteomes" id="UP000241462">
    <property type="component" value="Unassembled WGS sequence"/>
</dbReference>
<gene>
    <name evidence="2" type="ORF">BD289DRAFT_158143</name>
</gene>
<reference evidence="2 3" key="1">
    <citation type="journal article" date="2018" name="Mycol. Prog.">
        <title>Coniella lustricola, a new species from submerged detritus.</title>
        <authorList>
            <person name="Raudabaugh D.B."/>
            <person name="Iturriaga T."/>
            <person name="Carver A."/>
            <person name="Mondo S."/>
            <person name="Pangilinan J."/>
            <person name="Lipzen A."/>
            <person name="He G."/>
            <person name="Amirebrahimi M."/>
            <person name="Grigoriev I.V."/>
            <person name="Miller A.N."/>
        </authorList>
    </citation>
    <scope>NUCLEOTIDE SEQUENCE [LARGE SCALE GENOMIC DNA]</scope>
    <source>
        <strain evidence="2 3">B22-T-1</strain>
    </source>
</reference>
<evidence type="ECO:0000313" key="2">
    <source>
        <dbReference type="EMBL" id="PSS03684.1"/>
    </source>
</evidence>
<keyword evidence="1" id="KW-0812">Transmembrane</keyword>
<accession>A0A2T3AMR3</accession>
<keyword evidence="1" id="KW-0472">Membrane</keyword>
<dbReference type="EMBL" id="KZ678374">
    <property type="protein sequence ID" value="PSS03684.1"/>
    <property type="molecule type" value="Genomic_DNA"/>
</dbReference>
<evidence type="ECO:0000256" key="1">
    <source>
        <dbReference type="SAM" id="Phobius"/>
    </source>
</evidence>
<organism evidence="2 3">
    <name type="scientific">Coniella lustricola</name>
    <dbReference type="NCBI Taxonomy" id="2025994"/>
    <lineage>
        <taxon>Eukaryota</taxon>
        <taxon>Fungi</taxon>
        <taxon>Dikarya</taxon>
        <taxon>Ascomycota</taxon>
        <taxon>Pezizomycotina</taxon>
        <taxon>Sordariomycetes</taxon>
        <taxon>Sordariomycetidae</taxon>
        <taxon>Diaporthales</taxon>
        <taxon>Schizoparmaceae</taxon>
        <taxon>Coniella</taxon>
    </lineage>
</organism>
<feature type="transmembrane region" description="Helical" evidence="1">
    <location>
        <begin position="36"/>
        <end position="55"/>
    </location>
</feature>
<keyword evidence="1" id="KW-1133">Transmembrane helix</keyword>
<dbReference type="AlphaFoldDB" id="A0A2T3AMR3"/>
<name>A0A2T3AMR3_9PEZI</name>
<evidence type="ECO:0000313" key="3">
    <source>
        <dbReference type="Proteomes" id="UP000241462"/>
    </source>
</evidence>
<proteinExistence type="predicted"/>
<keyword evidence="3" id="KW-1185">Reference proteome</keyword>